<reference evidence="2" key="1">
    <citation type="submission" date="2018-05" db="EMBL/GenBank/DDBJ databases">
        <authorList>
            <person name="Lanie J.A."/>
            <person name="Ng W.-L."/>
            <person name="Kazmierczak K.M."/>
            <person name="Andrzejewski T.M."/>
            <person name="Davidsen T.M."/>
            <person name="Wayne K.J."/>
            <person name="Tettelin H."/>
            <person name="Glass J.I."/>
            <person name="Rusch D."/>
            <person name="Podicherti R."/>
            <person name="Tsui H.-C.T."/>
            <person name="Winkler M.E."/>
        </authorList>
    </citation>
    <scope>NUCLEOTIDE SEQUENCE</scope>
</reference>
<proteinExistence type="predicted"/>
<evidence type="ECO:0008006" key="3">
    <source>
        <dbReference type="Google" id="ProtNLM"/>
    </source>
</evidence>
<organism evidence="2">
    <name type="scientific">marine metagenome</name>
    <dbReference type="NCBI Taxonomy" id="408172"/>
    <lineage>
        <taxon>unclassified sequences</taxon>
        <taxon>metagenomes</taxon>
        <taxon>ecological metagenomes</taxon>
    </lineage>
</organism>
<dbReference type="AlphaFoldDB" id="A0A382SFF3"/>
<feature type="transmembrane region" description="Helical" evidence="1">
    <location>
        <begin position="6"/>
        <end position="26"/>
    </location>
</feature>
<keyword evidence="1" id="KW-0812">Transmembrane</keyword>
<accession>A0A382SFF3</accession>
<sequence>MDWIAVSAIAEIVGAIAVVLTLIYLADQVRNNTRMAKRASTAEAVAAIRAFSVSLVDNPEVGELFQRGVNLGLENLTDEERVPFAVMMFNLLKTCEHLHYQHAVGAMDPDVWEGWDHIIRGYLTAPGSQEWYQERRLGFSSNFRNYLDNSVPDEGFKLLGQIG</sequence>
<evidence type="ECO:0000313" key="2">
    <source>
        <dbReference type="EMBL" id="SVD07631.1"/>
    </source>
</evidence>
<keyword evidence="1" id="KW-0472">Membrane</keyword>
<keyword evidence="1" id="KW-1133">Transmembrane helix</keyword>
<gene>
    <name evidence="2" type="ORF">METZ01_LOCUS360485</name>
</gene>
<dbReference type="EMBL" id="UINC01128094">
    <property type="protein sequence ID" value="SVD07631.1"/>
    <property type="molecule type" value="Genomic_DNA"/>
</dbReference>
<evidence type="ECO:0000256" key="1">
    <source>
        <dbReference type="SAM" id="Phobius"/>
    </source>
</evidence>
<name>A0A382SFF3_9ZZZZ</name>
<protein>
    <recommendedName>
        <fullName evidence="3">DUF4760 domain-containing protein</fullName>
    </recommendedName>
</protein>